<sequence>MSQEAASPHLAELMSGAFERFRIDLQSQMGSIDPLRVSHLRLLDSIDDQGTRPSAIAERSRITRQGVSQLLAHLEDHGFVHSIRDPADRRATLVTPTAAGAAMKSRTATAMSDVQARWQQRLGRDRYKEFTTCLKELTTADQ</sequence>
<dbReference type="InterPro" id="IPR036388">
    <property type="entry name" value="WH-like_DNA-bd_sf"/>
</dbReference>
<dbReference type="EMBL" id="QJSP01000007">
    <property type="protein sequence ID" value="PYE16868.1"/>
    <property type="molecule type" value="Genomic_DNA"/>
</dbReference>
<dbReference type="InterPro" id="IPR039422">
    <property type="entry name" value="MarR/SlyA-like"/>
</dbReference>
<dbReference type="GO" id="GO:0006950">
    <property type="term" value="P:response to stress"/>
    <property type="evidence" value="ECO:0007669"/>
    <property type="project" value="TreeGrafter"/>
</dbReference>
<organism evidence="2 3">
    <name type="scientific">Williamsia limnetica</name>
    <dbReference type="NCBI Taxonomy" id="882452"/>
    <lineage>
        <taxon>Bacteria</taxon>
        <taxon>Bacillati</taxon>
        <taxon>Actinomycetota</taxon>
        <taxon>Actinomycetes</taxon>
        <taxon>Mycobacteriales</taxon>
        <taxon>Nocardiaceae</taxon>
        <taxon>Williamsia</taxon>
    </lineage>
</organism>
<dbReference type="OrthoDB" id="122135at2"/>
<comment type="caution">
    <text evidence="2">The sequence shown here is derived from an EMBL/GenBank/DDBJ whole genome shotgun (WGS) entry which is preliminary data.</text>
</comment>
<dbReference type="SMART" id="SM00347">
    <property type="entry name" value="HTH_MARR"/>
    <property type="match status" value="1"/>
</dbReference>
<dbReference type="Gene3D" id="1.10.10.10">
    <property type="entry name" value="Winged helix-like DNA-binding domain superfamily/Winged helix DNA-binding domain"/>
    <property type="match status" value="1"/>
</dbReference>
<accession>A0A318RHU1</accession>
<dbReference type="SUPFAM" id="SSF46785">
    <property type="entry name" value="Winged helix' DNA-binding domain"/>
    <property type="match status" value="1"/>
</dbReference>
<name>A0A318RHU1_WILLI</name>
<dbReference type="InterPro" id="IPR036390">
    <property type="entry name" value="WH_DNA-bd_sf"/>
</dbReference>
<dbReference type="InterPro" id="IPR000835">
    <property type="entry name" value="HTH_MarR-typ"/>
</dbReference>
<dbReference type="PANTHER" id="PTHR33164">
    <property type="entry name" value="TRANSCRIPTIONAL REGULATOR, MARR FAMILY"/>
    <property type="match status" value="1"/>
</dbReference>
<gene>
    <name evidence="2" type="ORF">DFR67_107111</name>
</gene>
<feature type="domain" description="HTH marR-type" evidence="1">
    <location>
        <begin position="7"/>
        <end position="139"/>
    </location>
</feature>
<evidence type="ECO:0000313" key="2">
    <source>
        <dbReference type="EMBL" id="PYE16868.1"/>
    </source>
</evidence>
<dbReference type="RefSeq" id="WP_110469980.1">
    <property type="nucleotide sequence ID" value="NZ_QJSP01000007.1"/>
</dbReference>
<dbReference type="PROSITE" id="PS50995">
    <property type="entry name" value="HTH_MARR_2"/>
    <property type="match status" value="1"/>
</dbReference>
<dbReference type="GO" id="GO:0003700">
    <property type="term" value="F:DNA-binding transcription factor activity"/>
    <property type="evidence" value="ECO:0007669"/>
    <property type="project" value="InterPro"/>
</dbReference>
<reference evidence="2 3" key="1">
    <citation type="submission" date="2018-06" db="EMBL/GenBank/DDBJ databases">
        <title>Genomic Encyclopedia of Type Strains, Phase IV (KMG-IV): sequencing the most valuable type-strain genomes for metagenomic binning, comparative biology and taxonomic classification.</title>
        <authorList>
            <person name="Goeker M."/>
        </authorList>
    </citation>
    <scope>NUCLEOTIDE SEQUENCE [LARGE SCALE GENOMIC DNA]</scope>
    <source>
        <strain evidence="2 3">DSM 45521</strain>
    </source>
</reference>
<dbReference type="PANTHER" id="PTHR33164:SF43">
    <property type="entry name" value="HTH-TYPE TRANSCRIPTIONAL REPRESSOR YETL"/>
    <property type="match status" value="1"/>
</dbReference>
<keyword evidence="3" id="KW-1185">Reference proteome</keyword>
<evidence type="ECO:0000259" key="1">
    <source>
        <dbReference type="PROSITE" id="PS50995"/>
    </source>
</evidence>
<dbReference type="Pfam" id="PF12802">
    <property type="entry name" value="MarR_2"/>
    <property type="match status" value="1"/>
</dbReference>
<dbReference type="AlphaFoldDB" id="A0A318RHU1"/>
<dbReference type="Proteomes" id="UP000247591">
    <property type="component" value="Unassembled WGS sequence"/>
</dbReference>
<evidence type="ECO:0000313" key="3">
    <source>
        <dbReference type="Proteomes" id="UP000247591"/>
    </source>
</evidence>
<proteinExistence type="predicted"/>
<protein>
    <submittedName>
        <fullName evidence="2">MarR family transcriptional regulator</fullName>
    </submittedName>
</protein>